<keyword evidence="10" id="KW-1185">Reference proteome</keyword>
<evidence type="ECO:0000313" key="10">
    <source>
        <dbReference type="Proteomes" id="UP000219167"/>
    </source>
</evidence>
<evidence type="ECO:0000256" key="3">
    <source>
        <dbReference type="ARBA" id="ARBA00022630"/>
    </source>
</evidence>
<keyword evidence="6" id="KW-0560">Oxidoreductase</keyword>
<dbReference type="Gene3D" id="3.30.465.10">
    <property type="match status" value="1"/>
</dbReference>
<dbReference type="InterPro" id="IPR006094">
    <property type="entry name" value="Oxid_FAD_bind_N"/>
</dbReference>
<protein>
    <recommendedName>
        <fullName evidence="7">D-lactate dehydrogenase (cytochrome)</fullName>
        <ecNumber evidence="7">1.1.2.4</ecNumber>
    </recommendedName>
</protein>
<feature type="domain" description="FAD-binding PCMH-type" evidence="8">
    <location>
        <begin position="45"/>
        <end position="222"/>
    </location>
</feature>
<comment type="cofactor">
    <cofactor evidence="1">
        <name>FAD</name>
        <dbReference type="ChEBI" id="CHEBI:57692"/>
    </cofactor>
</comment>
<dbReference type="FunFam" id="1.10.45.10:FF:000001">
    <property type="entry name" value="D-lactate dehydrogenase mitochondrial"/>
    <property type="match status" value="1"/>
</dbReference>
<keyword evidence="5" id="KW-0809">Transit peptide</keyword>
<dbReference type="FunFam" id="3.30.465.10:FF:000016">
    <property type="entry name" value="probable D-lactate dehydrogenase, mitochondrial"/>
    <property type="match status" value="1"/>
</dbReference>
<dbReference type="EMBL" id="OBQD01000014">
    <property type="protein sequence ID" value="SOC45130.1"/>
    <property type="molecule type" value="Genomic_DNA"/>
</dbReference>
<dbReference type="PROSITE" id="PS51387">
    <property type="entry name" value="FAD_PCMH"/>
    <property type="match status" value="1"/>
</dbReference>
<evidence type="ECO:0000259" key="8">
    <source>
        <dbReference type="PROSITE" id="PS51387"/>
    </source>
</evidence>
<evidence type="ECO:0000256" key="2">
    <source>
        <dbReference type="ARBA" id="ARBA00008000"/>
    </source>
</evidence>
<dbReference type="InterPro" id="IPR016171">
    <property type="entry name" value="Vanillyl_alc_oxidase_C-sub2"/>
</dbReference>
<dbReference type="InterPro" id="IPR004113">
    <property type="entry name" value="FAD-bd_oxidored_4_C"/>
</dbReference>
<dbReference type="SUPFAM" id="SSF56176">
    <property type="entry name" value="FAD-binding/transporter-associated domain-like"/>
    <property type="match status" value="1"/>
</dbReference>
<dbReference type="Pfam" id="PF01565">
    <property type="entry name" value="FAD_binding_4"/>
    <property type="match status" value="1"/>
</dbReference>
<evidence type="ECO:0000256" key="4">
    <source>
        <dbReference type="ARBA" id="ARBA00022827"/>
    </source>
</evidence>
<sequence>MQPMTEPSSDFQARVLPRLAALLGDRISTSRVMREQHGHGEGLPDSAMPDAVAFAQTTEEVAAIAAICNDTRTPLIPFGAGSSLEGHVVPLFGGVALDLSGMTRIIAVNAESMDCRVEAGVTKEQLNSELRASGLFFPVDPGAHATLGGMAATRASGTNAVRYGTMREVTLGLTVVTPNGRIIRTGGRARKSAAGLDLTRLYVGSEGTLGVITEVALKLSGIPETISSAVCQFPDMQSAVGTVIAALQIGINVARIELADEMQMRACIRYSKLDEFQEQPTLFFEFHGTPAVAAEQTETMQALAEEFGGNGFQFANRPEERSRLWTARHNTYFANVALIPGHRLIGTDACVPISELAACIEATRKDIEESGMTAPLVGHVGDGNFHLAILFDPENPEDRRKAEALASRVSLRAIQFGGTCSGEHGIGIGKIRYMETEHGVALDVMRTIKTALDPNGIMNPGKMLPSGMGDR</sequence>
<dbReference type="InterPro" id="IPR016166">
    <property type="entry name" value="FAD-bd_PCMH"/>
</dbReference>
<dbReference type="PANTHER" id="PTHR11748">
    <property type="entry name" value="D-LACTATE DEHYDROGENASE"/>
    <property type="match status" value="1"/>
</dbReference>
<dbReference type="GO" id="GO:0071949">
    <property type="term" value="F:FAD binding"/>
    <property type="evidence" value="ECO:0007669"/>
    <property type="project" value="InterPro"/>
</dbReference>
<dbReference type="AlphaFoldDB" id="A0A285UTG1"/>
<keyword evidence="4" id="KW-0274">FAD</keyword>
<dbReference type="InterPro" id="IPR016164">
    <property type="entry name" value="FAD-linked_Oxase-like_C"/>
</dbReference>
<dbReference type="Gene3D" id="3.30.70.2740">
    <property type="match status" value="1"/>
</dbReference>
<reference evidence="9 10" key="1">
    <citation type="submission" date="2017-08" db="EMBL/GenBank/DDBJ databases">
        <authorList>
            <person name="de Groot N.N."/>
        </authorList>
    </citation>
    <scope>NUCLEOTIDE SEQUENCE [LARGE SCALE GENOMIC DNA]</scope>
    <source>
        <strain evidence="9 10">JC85</strain>
    </source>
</reference>
<gene>
    <name evidence="9" type="ORF">SAMN05892877_11410</name>
</gene>
<dbReference type="SUPFAM" id="SSF55103">
    <property type="entry name" value="FAD-linked oxidases, C-terminal domain"/>
    <property type="match status" value="1"/>
</dbReference>
<evidence type="ECO:0000256" key="1">
    <source>
        <dbReference type="ARBA" id="ARBA00001974"/>
    </source>
</evidence>
<dbReference type="FunFam" id="3.30.70.2740:FF:000001">
    <property type="entry name" value="D-lactate dehydrogenase mitochondrial"/>
    <property type="match status" value="1"/>
</dbReference>
<organism evidence="9 10">
    <name type="scientific">Rhizobium subbaraonis</name>
    <dbReference type="NCBI Taxonomy" id="908946"/>
    <lineage>
        <taxon>Bacteria</taxon>
        <taxon>Pseudomonadati</taxon>
        <taxon>Pseudomonadota</taxon>
        <taxon>Alphaproteobacteria</taxon>
        <taxon>Hyphomicrobiales</taxon>
        <taxon>Rhizobiaceae</taxon>
        <taxon>Rhizobium/Agrobacterium group</taxon>
        <taxon>Rhizobium</taxon>
    </lineage>
</organism>
<keyword evidence="3" id="KW-0285">Flavoprotein</keyword>
<accession>A0A285UTG1</accession>
<dbReference type="Pfam" id="PF02913">
    <property type="entry name" value="FAD-oxidase_C"/>
    <property type="match status" value="1"/>
</dbReference>
<dbReference type="InterPro" id="IPR016169">
    <property type="entry name" value="FAD-bd_PCMH_sub2"/>
</dbReference>
<evidence type="ECO:0000256" key="5">
    <source>
        <dbReference type="ARBA" id="ARBA00022946"/>
    </source>
</evidence>
<dbReference type="GO" id="GO:0008720">
    <property type="term" value="F:D-lactate dehydrogenase (NAD+) activity"/>
    <property type="evidence" value="ECO:0007669"/>
    <property type="project" value="TreeGrafter"/>
</dbReference>
<comment type="similarity">
    <text evidence="2">Belongs to the FAD-binding oxidoreductase/transferase type 4 family.</text>
</comment>
<evidence type="ECO:0000256" key="6">
    <source>
        <dbReference type="ARBA" id="ARBA00023002"/>
    </source>
</evidence>
<evidence type="ECO:0000256" key="7">
    <source>
        <dbReference type="ARBA" id="ARBA00038897"/>
    </source>
</evidence>
<dbReference type="PANTHER" id="PTHR11748:SF111">
    <property type="entry name" value="D-LACTATE DEHYDROGENASE, MITOCHONDRIAL-RELATED"/>
    <property type="match status" value="1"/>
</dbReference>
<proteinExistence type="inferred from homology"/>
<dbReference type="EC" id="1.1.2.4" evidence="7"/>
<dbReference type="Proteomes" id="UP000219167">
    <property type="component" value="Unassembled WGS sequence"/>
</dbReference>
<evidence type="ECO:0000313" key="9">
    <source>
        <dbReference type="EMBL" id="SOC45130.1"/>
    </source>
</evidence>
<dbReference type="InterPro" id="IPR036318">
    <property type="entry name" value="FAD-bd_PCMH-like_sf"/>
</dbReference>
<dbReference type="Gene3D" id="1.10.45.10">
    <property type="entry name" value="Vanillyl-alcohol Oxidase, Chain A, domain 4"/>
    <property type="match status" value="1"/>
</dbReference>
<dbReference type="GO" id="GO:1903457">
    <property type="term" value="P:lactate catabolic process"/>
    <property type="evidence" value="ECO:0007669"/>
    <property type="project" value="TreeGrafter"/>
</dbReference>
<dbReference type="GO" id="GO:0004458">
    <property type="term" value="F:D-lactate dehydrogenase (cytochrome) activity"/>
    <property type="evidence" value="ECO:0007669"/>
    <property type="project" value="UniProtKB-EC"/>
</dbReference>
<name>A0A285UTG1_9HYPH</name>